<sequence>MTVDTPEYLNCSPEFIGGLIETVSVALLDNFPNTPVDLFDIEQAIDALRLLRPRVVEIDALDGLLRMAKGQWQEANQILLRVIEMRPQFGYAKALLAFSLSSMGDPSWRQIATEALADDPDNKDTRALVRALEVKDEVDRAIREHRPGQPFVSPASLEEAGASADEPASTVQHDPAQAAEIFQGGGAFLRA</sequence>
<evidence type="ECO:0000313" key="3">
    <source>
        <dbReference type="EMBL" id="VVU53911.1"/>
    </source>
</evidence>
<dbReference type="Proteomes" id="UP000494201">
    <property type="component" value="Unassembled WGS sequence"/>
</dbReference>
<dbReference type="RefSeq" id="WP_174928607.1">
    <property type="nucleotide sequence ID" value="NZ_CABVLY010000041.1"/>
</dbReference>
<evidence type="ECO:0000313" key="5">
    <source>
        <dbReference type="Proteomes" id="UP000755577"/>
    </source>
</evidence>
<dbReference type="AlphaFoldDB" id="A0A6P2GIY6"/>
<feature type="region of interest" description="Disordered" evidence="1">
    <location>
        <begin position="143"/>
        <end position="173"/>
    </location>
</feature>
<dbReference type="InterPro" id="IPR011990">
    <property type="entry name" value="TPR-like_helical_dom_sf"/>
</dbReference>
<protein>
    <submittedName>
        <fullName evidence="2">HrpB1 family type III secretion system apparatus protein</fullName>
    </submittedName>
    <submittedName>
        <fullName evidence="3">Type III secretion protein SctG</fullName>
    </submittedName>
</protein>
<reference evidence="3 4" key="1">
    <citation type="submission" date="2019-09" db="EMBL/GenBank/DDBJ databases">
        <authorList>
            <person name="Depoorter E."/>
        </authorList>
    </citation>
    <scope>NUCLEOTIDE SEQUENCE [LARGE SCALE GENOMIC DNA]</scope>
    <source>
        <strain evidence="3">LMG 20980</strain>
    </source>
</reference>
<gene>
    <name evidence="3" type="ORF">BAN20980_06564</name>
    <name evidence="2" type="ORF">JQK92_31205</name>
</gene>
<proteinExistence type="predicted"/>
<evidence type="ECO:0000313" key="4">
    <source>
        <dbReference type="Proteomes" id="UP000494201"/>
    </source>
</evidence>
<evidence type="ECO:0000313" key="2">
    <source>
        <dbReference type="EMBL" id="MBM2770878.1"/>
    </source>
</evidence>
<dbReference type="NCBIfam" id="TIGR02561">
    <property type="entry name" value="HrpB1_HrpK"/>
    <property type="match status" value="1"/>
</dbReference>
<dbReference type="SUPFAM" id="SSF48452">
    <property type="entry name" value="TPR-like"/>
    <property type="match status" value="1"/>
</dbReference>
<dbReference type="InterPro" id="IPR013394">
    <property type="entry name" value="T3SS_HrpB1/HrpK"/>
</dbReference>
<dbReference type="Proteomes" id="UP000755577">
    <property type="component" value="Unassembled WGS sequence"/>
</dbReference>
<dbReference type="Pfam" id="PF09613">
    <property type="entry name" value="HrpB1_HrpK"/>
    <property type="match status" value="1"/>
</dbReference>
<dbReference type="Gene3D" id="1.25.40.10">
    <property type="entry name" value="Tetratricopeptide repeat domain"/>
    <property type="match status" value="1"/>
</dbReference>
<reference evidence="2 5" key="2">
    <citation type="submission" date="2021-02" db="EMBL/GenBank/DDBJ databases">
        <title>Draft genome of the type strains Burkholderia anthina DSM16086.</title>
        <authorList>
            <person name="Hertel R."/>
            <person name="Meissner J."/>
            <person name="Poehlein A."/>
            <person name="Daniel R."/>
            <person name="Commichau F.M."/>
        </authorList>
    </citation>
    <scope>NUCLEOTIDE SEQUENCE [LARGE SCALE GENOMIC DNA]</scope>
    <source>
        <strain evidence="2 5">DSM 16086</strain>
    </source>
</reference>
<evidence type="ECO:0000256" key="1">
    <source>
        <dbReference type="SAM" id="MobiDB-lite"/>
    </source>
</evidence>
<keyword evidence="5" id="KW-1185">Reference proteome</keyword>
<dbReference type="EMBL" id="JAFCIQ010000033">
    <property type="protein sequence ID" value="MBM2770878.1"/>
    <property type="molecule type" value="Genomic_DNA"/>
</dbReference>
<organism evidence="3 4">
    <name type="scientific">Burkholderia anthina</name>
    <dbReference type="NCBI Taxonomy" id="179879"/>
    <lineage>
        <taxon>Bacteria</taxon>
        <taxon>Pseudomonadati</taxon>
        <taxon>Pseudomonadota</taxon>
        <taxon>Betaproteobacteria</taxon>
        <taxon>Burkholderiales</taxon>
        <taxon>Burkholderiaceae</taxon>
        <taxon>Burkholderia</taxon>
        <taxon>Burkholderia cepacia complex</taxon>
    </lineage>
</organism>
<accession>A0A6P2GIY6</accession>
<name>A0A6P2GIY6_9BURK</name>
<dbReference type="GeneID" id="56504645"/>
<dbReference type="EMBL" id="CABVLY010000041">
    <property type="protein sequence ID" value="VVU53911.1"/>
    <property type="molecule type" value="Genomic_DNA"/>
</dbReference>